<evidence type="ECO:0000313" key="5">
    <source>
        <dbReference type="Proteomes" id="UP000076738"/>
    </source>
</evidence>
<keyword evidence="1" id="KW-0460">Magnesium</keyword>
<dbReference type="InterPro" id="IPR001932">
    <property type="entry name" value="PPM-type_phosphatase-like_dom"/>
</dbReference>
<keyword evidence="1" id="KW-0904">Protein phosphatase</keyword>
<dbReference type="InterPro" id="IPR039123">
    <property type="entry name" value="PPTC7"/>
</dbReference>
<dbReference type="GO" id="GO:0004722">
    <property type="term" value="F:protein serine/threonine phosphatase activity"/>
    <property type="evidence" value="ECO:0007669"/>
    <property type="project" value="UniProtKB-EC"/>
</dbReference>
<accession>A0A167HKT2</accession>
<dbReference type="Gene3D" id="3.60.40.10">
    <property type="entry name" value="PPM-type phosphatase domain"/>
    <property type="match status" value="1"/>
</dbReference>
<dbReference type="GO" id="GO:0046872">
    <property type="term" value="F:metal ion binding"/>
    <property type="evidence" value="ECO:0007669"/>
    <property type="project" value="UniProtKB-UniRule"/>
</dbReference>
<feature type="region of interest" description="Disordered" evidence="2">
    <location>
        <begin position="173"/>
        <end position="227"/>
    </location>
</feature>
<dbReference type="InterPro" id="IPR036457">
    <property type="entry name" value="PPM-type-like_dom_sf"/>
</dbReference>
<comment type="catalytic activity">
    <reaction evidence="1">
        <text>O-phospho-L-seryl-[protein] + H2O = L-seryl-[protein] + phosphate</text>
        <dbReference type="Rhea" id="RHEA:20629"/>
        <dbReference type="Rhea" id="RHEA-COMP:9863"/>
        <dbReference type="Rhea" id="RHEA-COMP:11604"/>
        <dbReference type="ChEBI" id="CHEBI:15377"/>
        <dbReference type="ChEBI" id="CHEBI:29999"/>
        <dbReference type="ChEBI" id="CHEBI:43474"/>
        <dbReference type="ChEBI" id="CHEBI:83421"/>
        <dbReference type="EC" id="3.1.3.16"/>
    </reaction>
</comment>
<dbReference type="PANTHER" id="PTHR12320">
    <property type="entry name" value="PROTEIN PHOSPHATASE 2C"/>
    <property type="match status" value="1"/>
</dbReference>
<feature type="domain" description="PPM-type phosphatase" evidence="3">
    <location>
        <begin position="91"/>
        <end position="446"/>
    </location>
</feature>
<comment type="cofactor">
    <cofactor evidence="1">
        <name>Mn(2+)</name>
        <dbReference type="ChEBI" id="CHEBI:29035"/>
    </cofactor>
</comment>
<proteinExistence type="inferred from homology"/>
<dbReference type="EMBL" id="KV417319">
    <property type="protein sequence ID" value="KZO91738.1"/>
    <property type="molecule type" value="Genomic_DNA"/>
</dbReference>
<comment type="cofactor">
    <cofactor evidence="1">
        <name>Mg(2+)</name>
        <dbReference type="ChEBI" id="CHEBI:18420"/>
    </cofactor>
</comment>
<gene>
    <name evidence="4" type="ORF">CALVIDRAFT_541634</name>
</gene>
<comment type="catalytic activity">
    <reaction evidence="1">
        <text>O-phospho-L-threonyl-[protein] + H2O = L-threonyl-[protein] + phosphate</text>
        <dbReference type="Rhea" id="RHEA:47004"/>
        <dbReference type="Rhea" id="RHEA-COMP:11060"/>
        <dbReference type="Rhea" id="RHEA-COMP:11605"/>
        <dbReference type="ChEBI" id="CHEBI:15377"/>
        <dbReference type="ChEBI" id="CHEBI:30013"/>
        <dbReference type="ChEBI" id="CHEBI:43474"/>
        <dbReference type="ChEBI" id="CHEBI:61977"/>
        <dbReference type="EC" id="3.1.3.16"/>
    </reaction>
</comment>
<protein>
    <recommendedName>
        <fullName evidence="1">Protein phosphatase</fullName>
        <ecNumber evidence="1">3.1.3.16</ecNumber>
    </recommendedName>
</protein>
<dbReference type="OrthoDB" id="60843at2759"/>
<evidence type="ECO:0000256" key="2">
    <source>
        <dbReference type="SAM" id="MobiDB-lite"/>
    </source>
</evidence>
<dbReference type="STRING" id="1330018.A0A167HKT2"/>
<reference evidence="4 5" key="1">
    <citation type="journal article" date="2016" name="Mol. Biol. Evol.">
        <title>Comparative Genomics of Early-Diverging Mushroom-Forming Fungi Provides Insights into the Origins of Lignocellulose Decay Capabilities.</title>
        <authorList>
            <person name="Nagy L.G."/>
            <person name="Riley R."/>
            <person name="Tritt A."/>
            <person name="Adam C."/>
            <person name="Daum C."/>
            <person name="Floudas D."/>
            <person name="Sun H."/>
            <person name="Yadav J.S."/>
            <person name="Pangilinan J."/>
            <person name="Larsson K.H."/>
            <person name="Matsuura K."/>
            <person name="Barry K."/>
            <person name="Labutti K."/>
            <person name="Kuo R."/>
            <person name="Ohm R.A."/>
            <person name="Bhattacharya S.S."/>
            <person name="Shirouzu T."/>
            <person name="Yoshinaga Y."/>
            <person name="Martin F.M."/>
            <person name="Grigoriev I.V."/>
            <person name="Hibbett D.S."/>
        </authorList>
    </citation>
    <scope>NUCLEOTIDE SEQUENCE [LARGE SCALE GENOMIC DNA]</scope>
    <source>
        <strain evidence="4 5">TUFC12733</strain>
    </source>
</reference>
<dbReference type="PANTHER" id="PTHR12320:SF1">
    <property type="entry name" value="PROTEIN PHOSPHATASE PTC7 HOMOLOG"/>
    <property type="match status" value="1"/>
</dbReference>
<comment type="similarity">
    <text evidence="1">Belongs to the PP2C family.</text>
</comment>
<keyword evidence="1" id="KW-0378">Hydrolase</keyword>
<keyword evidence="5" id="KW-1185">Reference proteome</keyword>
<evidence type="ECO:0000259" key="3">
    <source>
        <dbReference type="PROSITE" id="PS51746"/>
    </source>
</evidence>
<organism evidence="4 5">
    <name type="scientific">Calocera viscosa (strain TUFC12733)</name>
    <dbReference type="NCBI Taxonomy" id="1330018"/>
    <lineage>
        <taxon>Eukaryota</taxon>
        <taxon>Fungi</taxon>
        <taxon>Dikarya</taxon>
        <taxon>Basidiomycota</taxon>
        <taxon>Agaricomycotina</taxon>
        <taxon>Dacrymycetes</taxon>
        <taxon>Dacrymycetales</taxon>
        <taxon>Dacrymycetaceae</taxon>
        <taxon>Calocera</taxon>
    </lineage>
</organism>
<dbReference type="Pfam" id="PF07228">
    <property type="entry name" value="SpoIIE"/>
    <property type="match status" value="1"/>
</dbReference>
<dbReference type="EC" id="3.1.3.16" evidence="1"/>
<dbReference type="Proteomes" id="UP000076738">
    <property type="component" value="Unassembled WGS sequence"/>
</dbReference>
<dbReference type="SUPFAM" id="SSF81606">
    <property type="entry name" value="PP2C-like"/>
    <property type="match status" value="1"/>
</dbReference>
<feature type="compositionally biased region" description="Basic and acidic residues" evidence="2">
    <location>
        <begin position="193"/>
        <end position="222"/>
    </location>
</feature>
<dbReference type="AlphaFoldDB" id="A0A167HKT2"/>
<dbReference type="SMART" id="SM00332">
    <property type="entry name" value="PP2Cc"/>
    <property type="match status" value="1"/>
</dbReference>
<dbReference type="PROSITE" id="PS51746">
    <property type="entry name" value="PPM_2"/>
    <property type="match status" value="1"/>
</dbReference>
<evidence type="ECO:0000256" key="1">
    <source>
        <dbReference type="RuleBase" id="RU366020"/>
    </source>
</evidence>
<evidence type="ECO:0000313" key="4">
    <source>
        <dbReference type="EMBL" id="KZO91738.1"/>
    </source>
</evidence>
<keyword evidence="1" id="KW-0464">Manganese</keyword>
<sequence>MSLRPTFARIPSLSSLRSSLSSPLRTVLLTRRCLTTLPRPYTFHIGLAYARKPPDASQPEHYRRAPSKSFARLSDKGLWRDAVLREWAGGDVGRNSNSNSEPFPGMLREEREDNEHAMGEDFLFVQPMQGQSGVAIGIADGVGGWSASGVDPSLFSQSMMFHSSAAAAEAWAFPPDVDPPSESDSDSDSASGEVKEVLLRGEGWEAREKIAVPPEGKGKGEGEELGPEEILQRGYDAVLSDGDVEMGASTACVLTLNSKTGKLRAANLGDSGFLVLRGPSIQHIQRAQTHYFNCPKQLSKYPKQAFKKGNRPILDKPADADVWECTLRHGDVVLLYTDGLSDNIFASHMLELSLLSQSYSPSRSGAGAAAGDEASLASESEPGVEAAESLQAKRLARMCVEHARKAMVDVGVLTPFELSAKSEGGWEWWDWIGGKIDDVTVIAVVVTEGM</sequence>
<name>A0A167HKT2_CALVF</name>
<keyword evidence="1" id="KW-0479">Metal-binding</keyword>